<evidence type="ECO:0000259" key="8">
    <source>
        <dbReference type="Pfam" id="PF20684"/>
    </source>
</evidence>
<name>A0A0G2FTZ7_9PEZI</name>
<dbReference type="GO" id="GO:0016020">
    <property type="term" value="C:membrane"/>
    <property type="evidence" value="ECO:0007669"/>
    <property type="project" value="UniProtKB-SubCell"/>
</dbReference>
<feature type="transmembrane region" description="Helical" evidence="7">
    <location>
        <begin position="12"/>
        <end position="29"/>
    </location>
</feature>
<evidence type="ECO:0000313" key="10">
    <source>
        <dbReference type="Proteomes" id="UP000034182"/>
    </source>
</evidence>
<evidence type="ECO:0000256" key="1">
    <source>
        <dbReference type="ARBA" id="ARBA00004141"/>
    </source>
</evidence>
<dbReference type="AlphaFoldDB" id="A0A0G2FTZ7"/>
<evidence type="ECO:0000256" key="2">
    <source>
        <dbReference type="ARBA" id="ARBA00022692"/>
    </source>
</evidence>
<feature type="compositionally biased region" description="Gly residues" evidence="6">
    <location>
        <begin position="283"/>
        <end position="301"/>
    </location>
</feature>
<accession>A0A0G2FTZ7</accession>
<evidence type="ECO:0000313" key="9">
    <source>
        <dbReference type="EMBL" id="KKY15353.1"/>
    </source>
</evidence>
<evidence type="ECO:0000256" key="7">
    <source>
        <dbReference type="SAM" id="Phobius"/>
    </source>
</evidence>
<evidence type="ECO:0000256" key="4">
    <source>
        <dbReference type="ARBA" id="ARBA00023136"/>
    </source>
</evidence>
<feature type="transmembrane region" description="Helical" evidence="7">
    <location>
        <begin position="208"/>
        <end position="226"/>
    </location>
</feature>
<proteinExistence type="inferred from homology"/>
<protein>
    <submittedName>
        <fullName evidence="9">Putative Sedlin</fullName>
    </submittedName>
</protein>
<dbReference type="EMBL" id="LAQI01000196">
    <property type="protein sequence ID" value="KKY15353.1"/>
    <property type="molecule type" value="Genomic_DNA"/>
</dbReference>
<feature type="transmembrane region" description="Helical" evidence="7">
    <location>
        <begin position="94"/>
        <end position="115"/>
    </location>
</feature>
<sequence>MGLPAALLEQWVEYPIGCSICLLRLYARIRVVGWRNLYYDDLFSFLAMVFWTIEAVTIYLMNEYGNLIGLDDEKADALTDSQVKSLTKGSQAVFVAWLAYLCLIWSLKTSVLFFYNRLAQGLKEQRLVMYLGWFVGLSWAAMMLQILLQCVPVQKNWQIKPYVGDKCTLTYARYYLLLILNVSTDIGLMAFIPAPILWKAQIPLKRKLLVAVLLFSGIFIVAAAIIRCVMSVNDIRHIGTSGIWAIRETFVSLFAVNAPAIKPLFSRSRHNLSGSSKDKSTSAGGGKYGGGHSRSHGGGGTVTQKASRHHAEADELELRSAAQWSQSSGKDHESIMQDLERGSSRASDDDDYTVPAAMAKGEPAGLRIEVTQGFTTTSEEVAQGARGAEEPRTWSEVAGHAMMTDNMRAREGWTQIGDRGRGGPSPTGGAARN</sequence>
<evidence type="ECO:0000256" key="5">
    <source>
        <dbReference type="ARBA" id="ARBA00038359"/>
    </source>
</evidence>
<comment type="caution">
    <text evidence="9">The sequence shown here is derived from an EMBL/GenBank/DDBJ whole genome shotgun (WGS) entry which is preliminary data.</text>
</comment>
<dbReference type="Proteomes" id="UP000034182">
    <property type="component" value="Unassembled WGS sequence"/>
</dbReference>
<feature type="compositionally biased region" description="Basic and acidic residues" evidence="6">
    <location>
        <begin position="309"/>
        <end position="318"/>
    </location>
</feature>
<feature type="transmembrane region" description="Helical" evidence="7">
    <location>
        <begin position="41"/>
        <end position="61"/>
    </location>
</feature>
<keyword evidence="4 7" id="KW-0472">Membrane</keyword>
<comment type="subcellular location">
    <subcellularLocation>
        <location evidence="1">Membrane</location>
        <topology evidence="1">Multi-pass membrane protein</topology>
    </subcellularLocation>
</comment>
<comment type="similarity">
    <text evidence="5">Belongs to the SAT4 family.</text>
</comment>
<dbReference type="PANTHER" id="PTHR33048">
    <property type="entry name" value="PTH11-LIKE INTEGRAL MEMBRANE PROTEIN (AFU_ORTHOLOGUE AFUA_5G11245)"/>
    <property type="match status" value="1"/>
</dbReference>
<keyword evidence="2 7" id="KW-0812">Transmembrane</keyword>
<organism evidence="9 10">
    <name type="scientific">Diplodia seriata</name>
    <dbReference type="NCBI Taxonomy" id="420778"/>
    <lineage>
        <taxon>Eukaryota</taxon>
        <taxon>Fungi</taxon>
        <taxon>Dikarya</taxon>
        <taxon>Ascomycota</taxon>
        <taxon>Pezizomycotina</taxon>
        <taxon>Dothideomycetes</taxon>
        <taxon>Dothideomycetes incertae sedis</taxon>
        <taxon>Botryosphaeriales</taxon>
        <taxon>Botryosphaeriaceae</taxon>
        <taxon>Diplodia</taxon>
    </lineage>
</organism>
<feature type="region of interest" description="Disordered" evidence="6">
    <location>
        <begin position="270"/>
        <end position="351"/>
    </location>
</feature>
<gene>
    <name evidence="9" type="ORF">UCDDS831_g07676</name>
</gene>
<dbReference type="PANTHER" id="PTHR33048:SF152">
    <property type="entry name" value="INTEGRAL MEMBRANE PROTEIN"/>
    <property type="match status" value="1"/>
</dbReference>
<feature type="compositionally biased region" description="Basic and acidic residues" evidence="6">
    <location>
        <begin position="329"/>
        <end position="347"/>
    </location>
</feature>
<evidence type="ECO:0000256" key="6">
    <source>
        <dbReference type="SAM" id="MobiDB-lite"/>
    </source>
</evidence>
<feature type="transmembrane region" description="Helical" evidence="7">
    <location>
        <begin position="127"/>
        <end position="148"/>
    </location>
</feature>
<dbReference type="Pfam" id="PF20684">
    <property type="entry name" value="Fung_rhodopsin"/>
    <property type="match status" value="1"/>
</dbReference>
<evidence type="ECO:0000256" key="3">
    <source>
        <dbReference type="ARBA" id="ARBA00022989"/>
    </source>
</evidence>
<reference evidence="9 10" key="1">
    <citation type="submission" date="2015-03" db="EMBL/GenBank/DDBJ databases">
        <authorList>
            <person name="Morales-Cruz A."/>
            <person name="Amrine K.C."/>
            <person name="Cantu D."/>
        </authorList>
    </citation>
    <scope>NUCLEOTIDE SEQUENCE [LARGE SCALE GENOMIC DNA]</scope>
    <source>
        <strain evidence="9">DS831</strain>
    </source>
</reference>
<feature type="region of interest" description="Disordered" evidence="6">
    <location>
        <begin position="414"/>
        <end position="433"/>
    </location>
</feature>
<reference evidence="9 10" key="2">
    <citation type="submission" date="2015-05" db="EMBL/GenBank/DDBJ databases">
        <title>Distinctive expansion of gene families associated with plant cell wall degradation and secondary metabolism in the genomes of grapevine trunk pathogens.</title>
        <authorList>
            <person name="Lawrence D.P."/>
            <person name="Travadon R."/>
            <person name="Rolshausen P.E."/>
            <person name="Baumgartner K."/>
        </authorList>
    </citation>
    <scope>NUCLEOTIDE SEQUENCE [LARGE SCALE GENOMIC DNA]</scope>
    <source>
        <strain evidence="9">DS831</strain>
    </source>
</reference>
<dbReference type="InterPro" id="IPR049326">
    <property type="entry name" value="Rhodopsin_dom_fungi"/>
</dbReference>
<feature type="domain" description="Rhodopsin" evidence="8">
    <location>
        <begin position="23"/>
        <end position="267"/>
    </location>
</feature>
<feature type="transmembrane region" description="Helical" evidence="7">
    <location>
        <begin position="174"/>
        <end position="196"/>
    </location>
</feature>
<dbReference type="InterPro" id="IPR052337">
    <property type="entry name" value="SAT4-like"/>
</dbReference>
<keyword evidence="3 7" id="KW-1133">Transmembrane helix</keyword>